<dbReference type="GO" id="GO:0000976">
    <property type="term" value="F:transcription cis-regulatory region binding"/>
    <property type="evidence" value="ECO:0007669"/>
    <property type="project" value="InterPro"/>
</dbReference>
<sequence>MDTSSFDPWWSQANYPPMPAHQTTIFDLPPDLAKVPSLSASPVSSTYDHFPGALPQEYYPQMAGEPMPFGNYPLPMTPPEFGSDHDSPRLVEPVYSHVHMSQQMSQSQPSSERQHTTSGRRRAQNRAAQRAFRERKEKHARDLEAQLSVLTDKYTKLETSYSELNAAYEKLRKTNELLTQHGDDEDDDDDGKESRRRSSNQETLRKLLEILHGDVKGIQIKSEIS</sequence>
<feature type="domain" description="BZIP" evidence="10">
    <location>
        <begin position="120"/>
        <end position="178"/>
    </location>
</feature>
<evidence type="ECO:0000256" key="9">
    <source>
        <dbReference type="SAM" id="MobiDB-lite"/>
    </source>
</evidence>
<dbReference type="EMBL" id="WVTA01000006">
    <property type="protein sequence ID" value="KAK3209196.1"/>
    <property type="molecule type" value="Genomic_DNA"/>
</dbReference>
<dbReference type="InterPro" id="IPR050936">
    <property type="entry name" value="AP-1-like"/>
</dbReference>
<comment type="similarity">
    <text evidence="3">Belongs to the bZIP family.</text>
</comment>
<organism evidence="11 12">
    <name type="scientific">Pseudopithomyces chartarum</name>
    <dbReference type="NCBI Taxonomy" id="1892770"/>
    <lineage>
        <taxon>Eukaryota</taxon>
        <taxon>Fungi</taxon>
        <taxon>Dikarya</taxon>
        <taxon>Ascomycota</taxon>
        <taxon>Pezizomycotina</taxon>
        <taxon>Dothideomycetes</taxon>
        <taxon>Pleosporomycetidae</taxon>
        <taxon>Pleosporales</taxon>
        <taxon>Massarineae</taxon>
        <taxon>Didymosphaeriaceae</taxon>
        <taxon>Pseudopithomyces</taxon>
    </lineage>
</organism>
<evidence type="ECO:0000313" key="11">
    <source>
        <dbReference type="EMBL" id="KAK3209196.1"/>
    </source>
</evidence>
<evidence type="ECO:0000256" key="3">
    <source>
        <dbReference type="ARBA" id="ARBA00007163"/>
    </source>
</evidence>
<evidence type="ECO:0000256" key="8">
    <source>
        <dbReference type="ARBA" id="ARBA00044067"/>
    </source>
</evidence>
<dbReference type="Gene3D" id="1.20.5.170">
    <property type="match status" value="1"/>
</dbReference>
<evidence type="ECO:0000256" key="4">
    <source>
        <dbReference type="ARBA" id="ARBA00023015"/>
    </source>
</evidence>
<evidence type="ECO:0000256" key="1">
    <source>
        <dbReference type="ARBA" id="ARBA00004049"/>
    </source>
</evidence>
<dbReference type="PANTHER" id="PTHR40621">
    <property type="entry name" value="TRANSCRIPTION FACTOR KAPC-RELATED"/>
    <property type="match status" value="1"/>
</dbReference>
<dbReference type="CDD" id="cd14688">
    <property type="entry name" value="bZIP_YAP"/>
    <property type="match status" value="1"/>
</dbReference>
<feature type="region of interest" description="Disordered" evidence="9">
    <location>
        <begin position="98"/>
        <end position="141"/>
    </location>
</feature>
<dbReference type="PROSITE" id="PS50217">
    <property type="entry name" value="BZIP"/>
    <property type="match status" value="1"/>
</dbReference>
<keyword evidence="5" id="KW-0238">DNA-binding</keyword>
<keyword evidence="6" id="KW-0804">Transcription</keyword>
<keyword evidence="12" id="KW-1185">Reference proteome</keyword>
<dbReference type="InterPro" id="IPR004827">
    <property type="entry name" value="bZIP"/>
</dbReference>
<feature type="compositionally biased region" description="Low complexity" evidence="9">
    <location>
        <begin position="101"/>
        <end position="111"/>
    </location>
</feature>
<dbReference type="InterPro" id="IPR046347">
    <property type="entry name" value="bZIP_sf"/>
</dbReference>
<dbReference type="SMART" id="SM00338">
    <property type="entry name" value="BRLZ"/>
    <property type="match status" value="1"/>
</dbReference>
<evidence type="ECO:0000256" key="5">
    <source>
        <dbReference type="ARBA" id="ARBA00023125"/>
    </source>
</evidence>
<comment type="subcellular location">
    <subcellularLocation>
        <location evidence="2">Nucleus</location>
    </subcellularLocation>
</comment>
<dbReference type="AlphaFoldDB" id="A0AAN6RH51"/>
<feature type="region of interest" description="Disordered" evidence="9">
    <location>
        <begin position="175"/>
        <end position="202"/>
    </location>
</feature>
<comment type="caution">
    <text evidence="11">The sequence shown here is derived from an EMBL/GenBank/DDBJ whole genome shotgun (WGS) entry which is preliminary data.</text>
</comment>
<evidence type="ECO:0000256" key="6">
    <source>
        <dbReference type="ARBA" id="ARBA00023163"/>
    </source>
</evidence>
<dbReference type="GO" id="GO:0001228">
    <property type="term" value="F:DNA-binding transcription activator activity, RNA polymerase II-specific"/>
    <property type="evidence" value="ECO:0007669"/>
    <property type="project" value="TreeGrafter"/>
</dbReference>
<evidence type="ECO:0000259" key="10">
    <source>
        <dbReference type="PROSITE" id="PS50217"/>
    </source>
</evidence>
<evidence type="ECO:0000256" key="7">
    <source>
        <dbReference type="ARBA" id="ARBA00023242"/>
    </source>
</evidence>
<keyword evidence="4" id="KW-0805">Transcription regulation</keyword>
<dbReference type="SUPFAM" id="SSF57959">
    <property type="entry name" value="Leucine zipper domain"/>
    <property type="match status" value="1"/>
</dbReference>
<evidence type="ECO:0000313" key="12">
    <source>
        <dbReference type="Proteomes" id="UP001280581"/>
    </source>
</evidence>
<feature type="compositionally biased region" description="Basic and acidic residues" evidence="9">
    <location>
        <begin position="131"/>
        <end position="141"/>
    </location>
</feature>
<accession>A0AAN6RH51</accession>
<comment type="function">
    <text evidence="1">Putative transcription factor.</text>
</comment>
<protein>
    <recommendedName>
        <fullName evidence="8">Putative transcription factor kapC</fullName>
    </recommendedName>
</protein>
<name>A0AAN6RH51_9PLEO</name>
<reference evidence="11 12" key="1">
    <citation type="submission" date="2021-02" db="EMBL/GenBank/DDBJ databases">
        <title>Genome assembly of Pseudopithomyces chartarum.</title>
        <authorList>
            <person name="Jauregui R."/>
            <person name="Singh J."/>
            <person name="Voisey C."/>
        </authorList>
    </citation>
    <scope>NUCLEOTIDE SEQUENCE [LARGE SCALE GENOMIC DNA]</scope>
    <source>
        <strain evidence="11 12">AGR01</strain>
    </source>
</reference>
<dbReference type="PROSITE" id="PS00036">
    <property type="entry name" value="BZIP_BASIC"/>
    <property type="match status" value="1"/>
</dbReference>
<gene>
    <name evidence="11" type="ORF">GRF29_69g1071250</name>
</gene>
<dbReference type="Proteomes" id="UP001280581">
    <property type="component" value="Unassembled WGS sequence"/>
</dbReference>
<proteinExistence type="inferred from homology"/>
<dbReference type="Pfam" id="PF00170">
    <property type="entry name" value="bZIP_1"/>
    <property type="match status" value="1"/>
</dbReference>
<dbReference type="GO" id="GO:0090575">
    <property type="term" value="C:RNA polymerase II transcription regulator complex"/>
    <property type="evidence" value="ECO:0007669"/>
    <property type="project" value="TreeGrafter"/>
</dbReference>
<dbReference type="PANTHER" id="PTHR40621:SF11">
    <property type="entry name" value="TRANSCRIPTION FACTOR KAPC-RELATED"/>
    <property type="match status" value="1"/>
</dbReference>
<keyword evidence="7" id="KW-0539">Nucleus</keyword>
<evidence type="ECO:0000256" key="2">
    <source>
        <dbReference type="ARBA" id="ARBA00004123"/>
    </source>
</evidence>